<gene>
    <name evidence="1" type="ORF">MNBD_UNCLBAC01-661</name>
</gene>
<proteinExistence type="predicted"/>
<sequence length="61" mass="7239">MERAQNLKKTDDQMRCACGKLYLVKTKEGYEFKCARCKNIHVLKYEDVILEYLTGEKIHKI</sequence>
<accession>A0A3B1D9Q1</accession>
<protein>
    <submittedName>
        <fullName evidence="1">Uncharacterized protein</fullName>
    </submittedName>
</protein>
<reference evidence="1" key="1">
    <citation type="submission" date="2018-06" db="EMBL/GenBank/DDBJ databases">
        <authorList>
            <person name="Zhirakovskaya E."/>
        </authorList>
    </citation>
    <scope>NUCLEOTIDE SEQUENCE</scope>
</reference>
<organism evidence="1">
    <name type="scientific">hydrothermal vent metagenome</name>
    <dbReference type="NCBI Taxonomy" id="652676"/>
    <lineage>
        <taxon>unclassified sequences</taxon>
        <taxon>metagenomes</taxon>
        <taxon>ecological metagenomes</taxon>
    </lineage>
</organism>
<dbReference type="AlphaFoldDB" id="A0A3B1D9Q1"/>
<dbReference type="EMBL" id="UOGJ01000065">
    <property type="protein sequence ID" value="VAX35571.1"/>
    <property type="molecule type" value="Genomic_DNA"/>
</dbReference>
<name>A0A3B1D9Q1_9ZZZZ</name>
<evidence type="ECO:0000313" key="1">
    <source>
        <dbReference type="EMBL" id="VAX35571.1"/>
    </source>
</evidence>